<dbReference type="AlphaFoldDB" id="G2Y4N0"/>
<reference evidence="3" key="1">
    <citation type="journal article" date="2011" name="PLoS Genet.">
        <title>Genomic analysis of the necrotrophic fungal pathogens Sclerotinia sclerotiorum and Botrytis cinerea.</title>
        <authorList>
            <person name="Amselem J."/>
            <person name="Cuomo C.A."/>
            <person name="van Kan J.A."/>
            <person name="Viaud M."/>
            <person name="Benito E.P."/>
            <person name="Couloux A."/>
            <person name="Coutinho P.M."/>
            <person name="de Vries R.P."/>
            <person name="Dyer P.S."/>
            <person name="Fillinger S."/>
            <person name="Fournier E."/>
            <person name="Gout L."/>
            <person name="Hahn M."/>
            <person name="Kohn L."/>
            <person name="Lapalu N."/>
            <person name="Plummer K.M."/>
            <person name="Pradier J.M."/>
            <person name="Quevillon E."/>
            <person name="Sharon A."/>
            <person name="Simon A."/>
            <person name="ten Have A."/>
            <person name="Tudzynski B."/>
            <person name="Tudzynski P."/>
            <person name="Wincker P."/>
            <person name="Andrew M."/>
            <person name="Anthouard V."/>
            <person name="Beever R.E."/>
            <person name="Beffa R."/>
            <person name="Benoit I."/>
            <person name="Bouzid O."/>
            <person name="Brault B."/>
            <person name="Chen Z."/>
            <person name="Choquer M."/>
            <person name="Collemare J."/>
            <person name="Cotton P."/>
            <person name="Danchin E.G."/>
            <person name="Da Silva C."/>
            <person name="Gautier A."/>
            <person name="Giraud C."/>
            <person name="Giraud T."/>
            <person name="Gonzalez C."/>
            <person name="Grossetete S."/>
            <person name="Guldener U."/>
            <person name="Henrissat B."/>
            <person name="Howlett B.J."/>
            <person name="Kodira C."/>
            <person name="Kretschmer M."/>
            <person name="Lappartient A."/>
            <person name="Leroch M."/>
            <person name="Levis C."/>
            <person name="Mauceli E."/>
            <person name="Neuveglise C."/>
            <person name="Oeser B."/>
            <person name="Pearson M."/>
            <person name="Poulain J."/>
            <person name="Poussereau N."/>
            <person name="Quesneville H."/>
            <person name="Rascle C."/>
            <person name="Schumacher J."/>
            <person name="Segurens B."/>
            <person name="Sexton A."/>
            <person name="Silva E."/>
            <person name="Sirven C."/>
            <person name="Soanes D.M."/>
            <person name="Talbot N.J."/>
            <person name="Templeton M."/>
            <person name="Yandava C."/>
            <person name="Yarden O."/>
            <person name="Zeng Q."/>
            <person name="Rollins J.A."/>
            <person name="Lebrun M.H."/>
            <person name="Dickman M."/>
        </authorList>
    </citation>
    <scope>NUCLEOTIDE SEQUENCE [LARGE SCALE GENOMIC DNA]</scope>
    <source>
        <strain evidence="3">T4</strain>
    </source>
</reference>
<proteinExistence type="predicted"/>
<gene>
    <name evidence="2" type="ORF">BofuT4_uP036000.1</name>
</gene>
<name>G2Y4N0_BOTF4</name>
<dbReference type="EMBL" id="FQ790287">
    <property type="protein sequence ID" value="CCD47620.1"/>
    <property type="molecule type" value="Genomic_DNA"/>
</dbReference>
<dbReference type="HOGENOM" id="CLU_3050063_0_0_1"/>
<organism evidence="2 3">
    <name type="scientific">Botryotinia fuckeliana (strain T4)</name>
    <name type="common">Noble rot fungus</name>
    <name type="synonym">Botrytis cinerea</name>
    <dbReference type="NCBI Taxonomy" id="999810"/>
    <lineage>
        <taxon>Eukaryota</taxon>
        <taxon>Fungi</taxon>
        <taxon>Dikarya</taxon>
        <taxon>Ascomycota</taxon>
        <taxon>Pezizomycotina</taxon>
        <taxon>Leotiomycetes</taxon>
        <taxon>Helotiales</taxon>
        <taxon>Sclerotiniaceae</taxon>
        <taxon>Botrytis</taxon>
    </lineage>
</organism>
<evidence type="ECO:0000256" key="1">
    <source>
        <dbReference type="SAM" id="MobiDB-lite"/>
    </source>
</evidence>
<feature type="region of interest" description="Disordered" evidence="1">
    <location>
        <begin position="1"/>
        <end position="27"/>
    </location>
</feature>
<protein>
    <submittedName>
        <fullName evidence="2">Uncharacterized protein</fullName>
    </submittedName>
</protein>
<sequence>MYEDILYANGSRSSHKPDSKPSTMETRPGLNANGCLYLCQVGVPDLEIQFLVQV</sequence>
<evidence type="ECO:0000313" key="3">
    <source>
        <dbReference type="Proteomes" id="UP000008177"/>
    </source>
</evidence>
<evidence type="ECO:0000313" key="2">
    <source>
        <dbReference type="EMBL" id="CCD47620.1"/>
    </source>
</evidence>
<dbReference type="Proteomes" id="UP000008177">
    <property type="component" value="Unplaced contigs"/>
</dbReference>
<accession>G2Y4N0</accession>
<dbReference type="InParanoid" id="G2Y4N0"/>